<evidence type="ECO:0000259" key="2">
    <source>
        <dbReference type="SMART" id="SM00739"/>
    </source>
</evidence>
<dbReference type="Gene3D" id="2.30.30.30">
    <property type="match status" value="1"/>
</dbReference>
<dbReference type="InterPro" id="IPR014722">
    <property type="entry name" value="Rib_uL2_dom2"/>
</dbReference>
<feature type="domain" description="KOW" evidence="2">
    <location>
        <begin position="269"/>
        <end position="296"/>
    </location>
</feature>
<organism evidence="3 4">
    <name type="scientific">Gymnopilus junonius</name>
    <name type="common">Spectacular rustgill mushroom</name>
    <name type="synonym">Gymnopilus spectabilis subsp. junonius</name>
    <dbReference type="NCBI Taxonomy" id="109634"/>
    <lineage>
        <taxon>Eukaryota</taxon>
        <taxon>Fungi</taxon>
        <taxon>Dikarya</taxon>
        <taxon>Basidiomycota</taxon>
        <taxon>Agaricomycotina</taxon>
        <taxon>Agaricomycetes</taxon>
        <taxon>Agaricomycetidae</taxon>
        <taxon>Agaricales</taxon>
        <taxon>Agaricineae</taxon>
        <taxon>Hymenogastraceae</taxon>
        <taxon>Gymnopilus</taxon>
    </lineage>
</organism>
<proteinExistence type="predicted"/>
<keyword evidence="4" id="KW-1185">Reference proteome</keyword>
<protein>
    <recommendedName>
        <fullName evidence="2">KOW domain-containing protein</fullName>
    </recommendedName>
</protein>
<dbReference type="PANTHER" id="PTHR11125:SF7">
    <property type="entry name" value="TRANSCRIPTION ELONGATION FACTOR SPT5"/>
    <property type="match status" value="1"/>
</dbReference>
<name>A0A9P5TKJ3_GYMJU</name>
<feature type="domain" description="KOW" evidence="2">
    <location>
        <begin position="219"/>
        <end position="246"/>
    </location>
</feature>
<dbReference type="GO" id="GO:0003729">
    <property type="term" value="F:mRNA binding"/>
    <property type="evidence" value="ECO:0007669"/>
    <property type="project" value="TreeGrafter"/>
</dbReference>
<evidence type="ECO:0000313" key="4">
    <source>
        <dbReference type="Proteomes" id="UP000724874"/>
    </source>
</evidence>
<dbReference type="AlphaFoldDB" id="A0A9P5TKJ3"/>
<dbReference type="InterPro" id="IPR039659">
    <property type="entry name" value="SPT5"/>
</dbReference>
<dbReference type="InterPro" id="IPR005824">
    <property type="entry name" value="KOW"/>
</dbReference>
<evidence type="ECO:0000313" key="3">
    <source>
        <dbReference type="EMBL" id="KAF8887476.1"/>
    </source>
</evidence>
<gene>
    <name evidence="3" type="ORF">CPB84DRAFT_1948381</name>
</gene>
<feature type="region of interest" description="Disordered" evidence="1">
    <location>
        <begin position="405"/>
        <end position="429"/>
    </location>
</feature>
<dbReference type="OrthoDB" id="3066781at2759"/>
<reference evidence="3" key="1">
    <citation type="submission" date="2020-11" db="EMBL/GenBank/DDBJ databases">
        <authorList>
            <consortium name="DOE Joint Genome Institute"/>
            <person name="Ahrendt S."/>
            <person name="Riley R."/>
            <person name="Andreopoulos W."/>
            <person name="LaButti K."/>
            <person name="Pangilinan J."/>
            <person name="Ruiz-duenas F.J."/>
            <person name="Barrasa J.M."/>
            <person name="Sanchez-Garcia M."/>
            <person name="Camarero S."/>
            <person name="Miyauchi S."/>
            <person name="Serrano A."/>
            <person name="Linde D."/>
            <person name="Babiker R."/>
            <person name="Drula E."/>
            <person name="Ayuso-Fernandez I."/>
            <person name="Pacheco R."/>
            <person name="Padilla G."/>
            <person name="Ferreira P."/>
            <person name="Barriuso J."/>
            <person name="Kellner H."/>
            <person name="Castanera R."/>
            <person name="Alfaro M."/>
            <person name="Ramirez L."/>
            <person name="Pisabarro A.G."/>
            <person name="Kuo A."/>
            <person name="Tritt A."/>
            <person name="Lipzen A."/>
            <person name="He G."/>
            <person name="Yan M."/>
            <person name="Ng V."/>
            <person name="Cullen D."/>
            <person name="Martin F."/>
            <person name="Rosso M.-N."/>
            <person name="Henrissat B."/>
            <person name="Hibbett D."/>
            <person name="Martinez A.T."/>
            <person name="Grigoriev I.V."/>
        </authorList>
    </citation>
    <scope>NUCLEOTIDE SEQUENCE</scope>
    <source>
        <strain evidence="3">AH 44721</strain>
    </source>
</reference>
<accession>A0A9P5TKJ3</accession>
<sequence length="1072" mass="119659">MSIRPHKRPRIEHNPFIDMEAIVGDSEEEEEDDGMFEGDVDEDEELWEFQRIACTCALIPLQMVQTTDGELSWVEHAAWASPGRETLVASRMFLDQQQKVPVMAYPSMPGRIFVQAPTRDVVSHLAESMDDLNSNVILPVPIENLHRIISAPAPDIKPQSWARRLYSARGFLILKPSHADIVLGDNVLPSQTEFACFVESGLLDAAMNASTRASLSRNNLVVGDRVKITGGDFRDLLGHIADILDDEYVMRFPSLDLVEAAPRRIVRAHYRVGDEVKIVSGVNSGLVGWVVHCVFGVGESQVTVVNQTVNLELGRRDPNEIYIGKRVIVMGAHHLKGYRGLIKATTWEGLATVELDATHTMARVELSNLAVLRRDESFGYNLIISAGPAPSDSLRQTSAVPEVFAPTPFSSSNASDVSPAWDPSSRTPGPDIPLIQSVPDPSLSVPTSVVPVPLPPYHSLTGSHWLQDVAFSRLRLKARIRDRGRTGEPVDIHSIQDTHAQVLDRYTREFSWVDIDSLVPLHPVANKEAVTPLEGTLKGEQLVVKSYGENECVVRKPGVRLRKGESDPVIATGKLVRINPGLRWTYACTKHCHSSPSAFAGVPTNSQGVLHPFRQVGLYLCEVPVDGHSYEHKWIRHIKVVIKTVIQSCWRVLEPLVSVLRKCVTCLANLNIYDVKNFRLQEHMMDRIEFVISHIKLFLSRYIMRRHDFCAMLAYMRVKASAAVRYHPCKYYKDNIDVPTCKKRFRWKSYKQGCNNILRYVKGYSIAAHIVGQPAEFDPALEYRFHSYVSEEEFVSLSMRDGRYVATRLPLGDLLDFLSVPKLLDIANIHGIKIRPDTTMADVIVLFLLHECKQCRSSGGGKTRNGCSVINDMSPSDTTSPVDNTSDAVIDIHARYRLQGYTSRASLPMVLTQNVSCVAVDLSLAELAPLLTRDELKELSKAHRISSVRALRKEALIEKFKHHHCPTCEDNCSVFCLQQNVAKSSTERVKKHRAKNIDGNQGTIADDLKIDSDLTTTPTFPPPPVTPDLVRDIIGNYCKDINPARFEEAGCAVCGRLRACAILNCSIVVNWT</sequence>
<evidence type="ECO:0000256" key="1">
    <source>
        <dbReference type="SAM" id="MobiDB-lite"/>
    </source>
</evidence>
<dbReference type="GO" id="GO:0006368">
    <property type="term" value="P:transcription elongation by RNA polymerase II"/>
    <property type="evidence" value="ECO:0007669"/>
    <property type="project" value="TreeGrafter"/>
</dbReference>
<dbReference type="PANTHER" id="PTHR11125">
    <property type="entry name" value="SUPPRESSOR OF TY 5"/>
    <property type="match status" value="1"/>
</dbReference>
<dbReference type="EMBL" id="JADNYJ010000090">
    <property type="protein sequence ID" value="KAF8887476.1"/>
    <property type="molecule type" value="Genomic_DNA"/>
</dbReference>
<dbReference type="GO" id="GO:0032784">
    <property type="term" value="P:regulation of DNA-templated transcription elongation"/>
    <property type="evidence" value="ECO:0007669"/>
    <property type="project" value="InterPro"/>
</dbReference>
<dbReference type="Proteomes" id="UP000724874">
    <property type="component" value="Unassembled WGS sequence"/>
</dbReference>
<comment type="caution">
    <text evidence="3">The sequence shown here is derived from an EMBL/GenBank/DDBJ whole genome shotgun (WGS) entry which is preliminary data.</text>
</comment>
<dbReference type="GO" id="GO:0006357">
    <property type="term" value="P:regulation of transcription by RNA polymerase II"/>
    <property type="evidence" value="ECO:0007669"/>
    <property type="project" value="InterPro"/>
</dbReference>
<dbReference type="GO" id="GO:0032044">
    <property type="term" value="C:DSIF complex"/>
    <property type="evidence" value="ECO:0007669"/>
    <property type="project" value="TreeGrafter"/>
</dbReference>
<dbReference type="SMART" id="SM00739">
    <property type="entry name" value="KOW"/>
    <property type="match status" value="2"/>
</dbReference>